<dbReference type="PANTHER" id="PTHR44103:SF1">
    <property type="entry name" value="PROPROTEIN CONVERTASE P"/>
    <property type="match status" value="1"/>
</dbReference>
<keyword evidence="5" id="KW-1185">Reference proteome</keyword>
<evidence type="ECO:0000313" key="5">
    <source>
        <dbReference type="Proteomes" id="UP000249248"/>
    </source>
</evidence>
<name>A0A2W1MZH6_9FLAO</name>
<dbReference type="SUPFAM" id="SSF69318">
    <property type="entry name" value="Integrin alpha N-terminal domain"/>
    <property type="match status" value="2"/>
</dbReference>
<accession>A0A2W1MZH6</accession>
<dbReference type="EMBL" id="QKSB01000004">
    <property type="protein sequence ID" value="PZE17317.1"/>
    <property type="molecule type" value="Genomic_DNA"/>
</dbReference>
<dbReference type="Proteomes" id="UP000249248">
    <property type="component" value="Unassembled WGS sequence"/>
</dbReference>
<feature type="chain" id="PRO_5016111036" description="Secretion system C-terminal sorting domain-containing protein" evidence="2">
    <location>
        <begin position="19"/>
        <end position="745"/>
    </location>
</feature>
<feature type="signal peptide" evidence="2">
    <location>
        <begin position="1"/>
        <end position="18"/>
    </location>
</feature>
<sequence length="745" mass="82389">MNNKVLALFFLMPAIAMGQFGFERMNDIPVIKNSITQRFPWAGGLDHCQFSNIDLDLDGTEDLFVYDKSSDKIVTFLQKGTAGQMNFEHAPQYENDFPDVYGWCLLVDYDGDGKKDLFAASPGGAIVYRNISTQGTKVNFTLASQYLPSTIYGNPSYVYCSQADTPAIVDVDGDGDVDILSFYLGSCVRYYKNISQETYGHSDSLLYETVSVCYGNFIEHDTNNLVTLNDCCSGQVTNPQMGLNTRPVWQNEDRHSGSTVLALDLDADQMMDLVIGDISYNNFTMLMNGGTTPNTNSAMVSQDPAFPSYDVPVDMQVFPSGFYVDVNNDQKRDLVVSPNTALNSENYASNWLYLNEGADNFPDFNFNQKDFLQDDMIEYGARTMPVFFDHNGDGLKDLIVAVSERFDSVTTNFYSKLIYYKNTGTANAAAFTLESEDYLGLSSFNGGNHLHFYPTFGDVNGDGAEDLILAEYNGSLTIFINSNPSGVPAQFVNYTTLKDQAGVNISHGILIAPKLVDLNRDGLMDLVIGKRDGTLTYYKNVGTPTNYSFELQTNTLGGVSVVPPSTNEGTAVPEFVLIDSVFHLIVGSRDGYLHYYNNISNNLNGTFNLVDAALHKIWLGPYSAPAIYDVDQDYKLEMVVGNKRGGLGLYQSALVSSVGIVDYQNEINIYPNPAENNFNIDLSKLNLINYQAVSYSLMDMSGKALLSGNINQSQTLINCKDLSEGVYLLNLQVAGYRMTKKIIIQ</sequence>
<dbReference type="NCBIfam" id="TIGR04183">
    <property type="entry name" value="Por_Secre_tail"/>
    <property type="match status" value="1"/>
</dbReference>
<keyword evidence="1 2" id="KW-0732">Signal</keyword>
<proteinExistence type="predicted"/>
<evidence type="ECO:0000256" key="1">
    <source>
        <dbReference type="ARBA" id="ARBA00022729"/>
    </source>
</evidence>
<comment type="caution">
    <text evidence="4">The sequence shown here is derived from an EMBL/GenBank/DDBJ whole genome shotgun (WGS) entry which is preliminary data.</text>
</comment>
<dbReference type="RefSeq" id="WP_111062842.1">
    <property type="nucleotide sequence ID" value="NZ_JBHUCU010000016.1"/>
</dbReference>
<evidence type="ECO:0000259" key="3">
    <source>
        <dbReference type="Pfam" id="PF18962"/>
    </source>
</evidence>
<organism evidence="4 5">
    <name type="scientific">Putridiphycobacter roseus</name>
    <dbReference type="NCBI Taxonomy" id="2219161"/>
    <lineage>
        <taxon>Bacteria</taxon>
        <taxon>Pseudomonadati</taxon>
        <taxon>Bacteroidota</taxon>
        <taxon>Flavobacteriia</taxon>
        <taxon>Flavobacteriales</taxon>
        <taxon>Crocinitomicaceae</taxon>
        <taxon>Putridiphycobacter</taxon>
    </lineage>
</organism>
<dbReference type="Pfam" id="PF13517">
    <property type="entry name" value="FG-GAP_3"/>
    <property type="match status" value="1"/>
</dbReference>
<dbReference type="AlphaFoldDB" id="A0A2W1MZH6"/>
<dbReference type="InterPro" id="IPR013517">
    <property type="entry name" value="FG-GAP"/>
</dbReference>
<dbReference type="InterPro" id="IPR026444">
    <property type="entry name" value="Secre_tail"/>
</dbReference>
<dbReference type="Gene3D" id="2.130.10.130">
    <property type="entry name" value="Integrin alpha, N-terminal"/>
    <property type="match status" value="1"/>
</dbReference>
<evidence type="ECO:0000313" key="4">
    <source>
        <dbReference type="EMBL" id="PZE17317.1"/>
    </source>
</evidence>
<dbReference type="InterPro" id="IPR028994">
    <property type="entry name" value="Integrin_alpha_N"/>
</dbReference>
<reference evidence="4 5" key="1">
    <citation type="submission" date="2018-06" db="EMBL/GenBank/DDBJ databases">
        <title>The draft genome sequence of Crocinitomix sp. SM1701.</title>
        <authorList>
            <person name="Zhang X."/>
        </authorList>
    </citation>
    <scope>NUCLEOTIDE SEQUENCE [LARGE SCALE GENOMIC DNA]</scope>
    <source>
        <strain evidence="4 5">SM1701</strain>
    </source>
</reference>
<dbReference type="Pfam" id="PF18962">
    <property type="entry name" value="Por_Secre_tail"/>
    <property type="match status" value="1"/>
</dbReference>
<dbReference type="OrthoDB" id="9816120at2"/>
<gene>
    <name evidence="4" type="ORF">DNU06_08585</name>
</gene>
<feature type="domain" description="Secretion system C-terminal sorting" evidence="3">
    <location>
        <begin position="669"/>
        <end position="744"/>
    </location>
</feature>
<evidence type="ECO:0000256" key="2">
    <source>
        <dbReference type="SAM" id="SignalP"/>
    </source>
</evidence>
<protein>
    <recommendedName>
        <fullName evidence="3">Secretion system C-terminal sorting domain-containing protein</fullName>
    </recommendedName>
</protein>
<dbReference type="PANTHER" id="PTHR44103">
    <property type="entry name" value="PROPROTEIN CONVERTASE P"/>
    <property type="match status" value="1"/>
</dbReference>